<dbReference type="Gene3D" id="2.60.200.20">
    <property type="match status" value="1"/>
</dbReference>
<evidence type="ECO:0000313" key="4">
    <source>
        <dbReference type="Proteomes" id="UP000228987"/>
    </source>
</evidence>
<evidence type="ECO:0000256" key="1">
    <source>
        <dbReference type="SAM" id="Phobius"/>
    </source>
</evidence>
<feature type="transmembrane region" description="Helical" evidence="1">
    <location>
        <begin position="61"/>
        <end position="83"/>
    </location>
</feature>
<accession>A0A2A5CBI0</accession>
<dbReference type="Pfam" id="PF00498">
    <property type="entry name" value="FHA"/>
    <property type="match status" value="1"/>
</dbReference>
<comment type="caution">
    <text evidence="3">The sequence shown here is derived from an EMBL/GenBank/DDBJ whole genome shotgun (WGS) entry which is preliminary data.</text>
</comment>
<dbReference type="Proteomes" id="UP000228987">
    <property type="component" value="Unassembled WGS sequence"/>
</dbReference>
<feature type="domain" description="FHA" evidence="2">
    <location>
        <begin position="146"/>
        <end position="195"/>
    </location>
</feature>
<gene>
    <name evidence="3" type="ORF">COA71_08995</name>
</gene>
<evidence type="ECO:0000259" key="2">
    <source>
        <dbReference type="PROSITE" id="PS50006"/>
    </source>
</evidence>
<reference evidence="4" key="1">
    <citation type="submission" date="2017-08" db="EMBL/GenBank/DDBJ databases">
        <title>A dynamic microbial community with high functional redundancy inhabits the cold, oxic subseafloor aquifer.</title>
        <authorList>
            <person name="Tully B.J."/>
            <person name="Wheat C.G."/>
            <person name="Glazer B.T."/>
            <person name="Huber J.A."/>
        </authorList>
    </citation>
    <scope>NUCLEOTIDE SEQUENCE [LARGE SCALE GENOMIC DNA]</scope>
</reference>
<name>A0A2A5CBI0_9GAMM</name>
<dbReference type="InterPro" id="IPR008984">
    <property type="entry name" value="SMAD_FHA_dom_sf"/>
</dbReference>
<dbReference type="PROSITE" id="PS50006">
    <property type="entry name" value="FHA_DOMAIN"/>
    <property type="match status" value="1"/>
</dbReference>
<keyword evidence="1" id="KW-0472">Membrane</keyword>
<dbReference type="InterPro" id="IPR000253">
    <property type="entry name" value="FHA_dom"/>
</dbReference>
<feature type="transmembrane region" description="Helical" evidence="1">
    <location>
        <begin position="33"/>
        <end position="55"/>
    </location>
</feature>
<dbReference type="SMART" id="SM00240">
    <property type="entry name" value="FHA"/>
    <property type="match status" value="1"/>
</dbReference>
<proteinExistence type="predicted"/>
<protein>
    <submittedName>
        <fullName evidence="3">FHA domain-containing protein</fullName>
    </submittedName>
</protein>
<dbReference type="InterPro" id="IPR050923">
    <property type="entry name" value="Cell_Proc_Reg/RNA_Proc"/>
</dbReference>
<dbReference type="PANTHER" id="PTHR23308">
    <property type="entry name" value="NUCLEAR INHIBITOR OF PROTEIN PHOSPHATASE-1"/>
    <property type="match status" value="1"/>
</dbReference>
<dbReference type="EMBL" id="NVWI01000006">
    <property type="protein sequence ID" value="PCJ41172.1"/>
    <property type="molecule type" value="Genomic_DNA"/>
</dbReference>
<dbReference type="CDD" id="cd00060">
    <property type="entry name" value="FHA"/>
    <property type="match status" value="1"/>
</dbReference>
<dbReference type="SUPFAM" id="SSF49879">
    <property type="entry name" value="SMAD/FHA domain"/>
    <property type="match status" value="1"/>
</dbReference>
<sequence length="242" mass="27653">MKKQEIVGFMLNEKTKKIGFISELKRRKVLQTCAFYIFGCWFFLQIGDILFPVISSDENKIFLYLLYGMAGFFPAVILMSWFYQISTSGIERTHAFIERRMTSNIPPINDRRRNPEKTTNNEDYIWTITAQSGPLKGLSYGVSGPLVIGRSLDCDLTIISPQISRKHAQLTLNNDLLSVEDLGSANGTMINGESVEGVQLLHNEDKLQFQEIMFQINRNYNKERNSNTAENATVLFSRNESD</sequence>
<evidence type="ECO:0000313" key="3">
    <source>
        <dbReference type="EMBL" id="PCJ41172.1"/>
    </source>
</evidence>
<dbReference type="AlphaFoldDB" id="A0A2A5CBI0"/>
<organism evidence="3 4">
    <name type="scientific">SAR86 cluster bacterium</name>
    <dbReference type="NCBI Taxonomy" id="2030880"/>
    <lineage>
        <taxon>Bacteria</taxon>
        <taxon>Pseudomonadati</taxon>
        <taxon>Pseudomonadota</taxon>
        <taxon>Gammaproteobacteria</taxon>
        <taxon>SAR86 cluster</taxon>
    </lineage>
</organism>
<keyword evidence="1" id="KW-1133">Transmembrane helix</keyword>
<keyword evidence="1" id="KW-0812">Transmembrane</keyword>